<dbReference type="EMBL" id="BTRK01000002">
    <property type="protein sequence ID" value="GMR37225.1"/>
    <property type="molecule type" value="Genomic_DNA"/>
</dbReference>
<dbReference type="InterPro" id="IPR014729">
    <property type="entry name" value="Rossmann-like_a/b/a_fold"/>
</dbReference>
<dbReference type="InterPro" id="IPR001674">
    <property type="entry name" value="GMP_synth_C"/>
</dbReference>
<dbReference type="SUPFAM" id="SSF52402">
    <property type="entry name" value="Adenine nucleotide alpha hydrolases-like"/>
    <property type="match status" value="1"/>
</dbReference>
<dbReference type="PROSITE" id="PS51273">
    <property type="entry name" value="GATASE_TYPE_1"/>
    <property type="match status" value="1"/>
</dbReference>
<dbReference type="InterPro" id="IPR017926">
    <property type="entry name" value="GATASE"/>
</dbReference>
<dbReference type="Pfam" id="PF00117">
    <property type="entry name" value="GATase"/>
    <property type="match status" value="1"/>
</dbReference>
<organism evidence="13 14">
    <name type="scientific">Pristionchus mayeri</name>
    <dbReference type="NCBI Taxonomy" id="1317129"/>
    <lineage>
        <taxon>Eukaryota</taxon>
        <taxon>Metazoa</taxon>
        <taxon>Ecdysozoa</taxon>
        <taxon>Nematoda</taxon>
        <taxon>Chromadorea</taxon>
        <taxon>Rhabditida</taxon>
        <taxon>Rhabditina</taxon>
        <taxon>Diplogasteromorpha</taxon>
        <taxon>Diplogasteroidea</taxon>
        <taxon>Neodiplogasteridae</taxon>
        <taxon>Pristionchus</taxon>
    </lineage>
</organism>
<dbReference type="FunFam" id="3.40.50.620:FF:000044">
    <property type="entry name" value="GMP synthase [glutamine-hydrolyzing]"/>
    <property type="match status" value="1"/>
</dbReference>
<dbReference type="InterPro" id="IPR025777">
    <property type="entry name" value="GMPS_ATP_PPase_dom"/>
</dbReference>
<accession>A0AAN4ZGE4</accession>
<dbReference type="NCBIfam" id="NF000848">
    <property type="entry name" value="PRK00074.1"/>
    <property type="match status" value="1"/>
</dbReference>
<evidence type="ECO:0000256" key="2">
    <source>
        <dbReference type="ARBA" id="ARBA00011738"/>
    </source>
</evidence>
<keyword evidence="14" id="KW-1185">Reference proteome</keyword>
<evidence type="ECO:0000256" key="9">
    <source>
        <dbReference type="ARBA" id="ARBA00022962"/>
    </source>
</evidence>
<evidence type="ECO:0000313" key="14">
    <source>
        <dbReference type="Proteomes" id="UP001328107"/>
    </source>
</evidence>
<dbReference type="NCBIfam" id="TIGR00888">
    <property type="entry name" value="guaA_Nterm"/>
    <property type="match status" value="1"/>
</dbReference>
<sequence length="682" mass="75059">LQMTGDETERIAILDFGAQYGKIIDRRVREHRVLSEMFPLETTAEEILSKGNYKGIIISGGPNSVWKEGAPNVDESIFSCGLPVLGICYGFQLLNKHFGGTVTRESLRADGQSDVEIDPSCPLLSSLASSEKLLLTHGDSVSDATVASGFKVVARSRAHVAGISNDDLKLYGVQFHPEVDLSVNGATIFDNFLYNVCGCRGDYSMESREEACIAEIRSIVGPGQKVLVMVSGGVDSTVCAALLHRALGADRVTAVHIDNGFMRWHESDAVVESLNAINLKVHHFKCAEQFYKGKVQGRNGEGMTLDQTTEPEAKRQIIGNTFIHVKDDVMEELKLDAEQYFLAQGTLRPDLIESASSLASGHADTIKTHHNDTALVRELRAKGRVVEPLRDFHKDEVRQLGRDLGLPEEIVERQPFPGPGLAIRILAAETPYMCDDFASTQTRLSHIVRLNQQPKDAEEEEARANLLPLLHGFDLATVIPPSCLLSATLLPIKSVGVQGDSRSYSYVAAISTDYSPIPWTGLEKLAGLIPTLLHKINRVTFVFGGAVNRSITDLTTTHLNAETVEKLQRADKAATDSLFRHHEEDAPEERLLPHVNIQQMPVVMLPVHFDRVNGETSEKHSFCLRPFMTSDFMTGTAALPGRDIPEEMVLKMVVRIRKAVPDGTSRVLIDMTSKPPGTTEWE</sequence>
<evidence type="ECO:0000256" key="7">
    <source>
        <dbReference type="ARBA" id="ARBA00022755"/>
    </source>
</evidence>
<dbReference type="PANTHER" id="PTHR11922:SF2">
    <property type="entry name" value="GMP SYNTHASE [GLUTAMINE-HYDROLYZING]"/>
    <property type="match status" value="1"/>
</dbReference>
<dbReference type="CDD" id="cd01742">
    <property type="entry name" value="GATase1_GMP_Synthase"/>
    <property type="match status" value="1"/>
</dbReference>
<comment type="caution">
    <text evidence="13">The sequence shown here is derived from an EMBL/GenBank/DDBJ whole genome shotgun (WGS) entry which is preliminary data.</text>
</comment>
<dbReference type="CDD" id="cd01997">
    <property type="entry name" value="GMP_synthase_C"/>
    <property type="match status" value="1"/>
</dbReference>
<dbReference type="AlphaFoldDB" id="A0AAN4ZGE4"/>
<evidence type="ECO:0000256" key="11">
    <source>
        <dbReference type="PROSITE-ProRule" id="PRU00886"/>
    </source>
</evidence>
<dbReference type="Pfam" id="PF00958">
    <property type="entry name" value="GMP_synt_C"/>
    <property type="match status" value="1"/>
</dbReference>
<dbReference type="Pfam" id="PF06508">
    <property type="entry name" value="QueC"/>
    <property type="match status" value="1"/>
</dbReference>
<comment type="subunit">
    <text evidence="2">Homodimer.</text>
</comment>
<dbReference type="EC" id="6.3.5.2" evidence="3"/>
<keyword evidence="8 11" id="KW-0067">ATP-binding</keyword>
<name>A0AAN4ZGE4_9BILA</name>
<keyword evidence="5 11" id="KW-0547">Nucleotide-binding</keyword>
<dbReference type="GO" id="GO:0005829">
    <property type="term" value="C:cytosol"/>
    <property type="evidence" value="ECO:0007669"/>
    <property type="project" value="TreeGrafter"/>
</dbReference>
<dbReference type="GO" id="GO:0005524">
    <property type="term" value="F:ATP binding"/>
    <property type="evidence" value="ECO:0007669"/>
    <property type="project" value="UniProtKB-UniRule"/>
</dbReference>
<proteinExistence type="predicted"/>
<dbReference type="PROSITE" id="PS51553">
    <property type="entry name" value="GMPS_ATP_PPASE"/>
    <property type="match status" value="1"/>
</dbReference>
<keyword evidence="6 11" id="KW-0332">GMP biosynthesis</keyword>
<dbReference type="Proteomes" id="UP001328107">
    <property type="component" value="Unassembled WGS sequence"/>
</dbReference>
<protein>
    <recommendedName>
        <fullName evidence="3">GMP synthase (glutamine-hydrolyzing)</fullName>
        <ecNumber evidence="3">6.3.5.2</ecNumber>
    </recommendedName>
    <alternativeName>
        <fullName evidence="10">Glutamine amidotransferase</fullName>
    </alternativeName>
</protein>
<dbReference type="PRINTS" id="PR00096">
    <property type="entry name" value="GATASE"/>
</dbReference>
<evidence type="ECO:0000256" key="4">
    <source>
        <dbReference type="ARBA" id="ARBA00022598"/>
    </source>
</evidence>
<dbReference type="PRINTS" id="PR00097">
    <property type="entry name" value="ANTSNTHASEII"/>
</dbReference>
<reference evidence="14" key="1">
    <citation type="submission" date="2022-10" db="EMBL/GenBank/DDBJ databases">
        <title>Genome assembly of Pristionchus species.</title>
        <authorList>
            <person name="Yoshida K."/>
            <person name="Sommer R.J."/>
        </authorList>
    </citation>
    <scope>NUCLEOTIDE SEQUENCE [LARGE SCALE GENOMIC DNA]</scope>
    <source>
        <strain evidence="14">RS5460</strain>
    </source>
</reference>
<evidence type="ECO:0000259" key="12">
    <source>
        <dbReference type="PROSITE" id="PS51553"/>
    </source>
</evidence>
<dbReference type="Gene3D" id="3.40.50.620">
    <property type="entry name" value="HUPs"/>
    <property type="match status" value="1"/>
</dbReference>
<comment type="pathway">
    <text evidence="1">Purine metabolism; GMP biosynthesis; GMP from XMP (L-Gln route): step 1/1.</text>
</comment>
<evidence type="ECO:0000256" key="6">
    <source>
        <dbReference type="ARBA" id="ARBA00022749"/>
    </source>
</evidence>
<dbReference type="PANTHER" id="PTHR11922">
    <property type="entry name" value="GMP SYNTHASE-RELATED"/>
    <property type="match status" value="1"/>
</dbReference>
<evidence type="ECO:0000256" key="5">
    <source>
        <dbReference type="ARBA" id="ARBA00022741"/>
    </source>
</evidence>
<dbReference type="GO" id="GO:0003921">
    <property type="term" value="F:GMP synthase activity"/>
    <property type="evidence" value="ECO:0007669"/>
    <property type="project" value="InterPro"/>
</dbReference>
<keyword evidence="9" id="KW-0315">Glutamine amidotransferase</keyword>
<dbReference type="SUPFAM" id="SSF54810">
    <property type="entry name" value="GMP synthetase C-terminal dimerisation domain"/>
    <property type="match status" value="2"/>
</dbReference>
<dbReference type="FunFam" id="3.30.300.10:FF:000008">
    <property type="entry name" value="GMP synthase [glutamine-hydrolyzing]"/>
    <property type="match status" value="1"/>
</dbReference>
<keyword evidence="7 11" id="KW-0658">Purine biosynthesis</keyword>
<dbReference type="Gene3D" id="3.40.50.880">
    <property type="match status" value="1"/>
</dbReference>
<dbReference type="SUPFAM" id="SSF52317">
    <property type="entry name" value="Class I glutamine amidotransferase-like"/>
    <property type="match status" value="1"/>
</dbReference>
<evidence type="ECO:0000256" key="10">
    <source>
        <dbReference type="ARBA" id="ARBA00031356"/>
    </source>
</evidence>
<dbReference type="Gene3D" id="3.30.300.10">
    <property type="match status" value="2"/>
</dbReference>
<keyword evidence="4" id="KW-0436">Ligase</keyword>
<feature type="non-terminal residue" evidence="13">
    <location>
        <position position="1"/>
    </location>
</feature>
<gene>
    <name evidence="13" type="ORF">PMAYCL1PPCAC_07420</name>
</gene>
<dbReference type="FunFam" id="3.40.50.880:FF:000013">
    <property type="entry name" value="GMP synthase [glutamine-hydrolyzing]"/>
    <property type="match status" value="1"/>
</dbReference>
<dbReference type="InterPro" id="IPR018317">
    <property type="entry name" value="QueC"/>
</dbReference>
<dbReference type="InterPro" id="IPR004739">
    <property type="entry name" value="GMP_synth_GATase"/>
</dbReference>
<evidence type="ECO:0000256" key="3">
    <source>
        <dbReference type="ARBA" id="ARBA00012746"/>
    </source>
</evidence>
<evidence type="ECO:0000256" key="8">
    <source>
        <dbReference type="ARBA" id="ARBA00022840"/>
    </source>
</evidence>
<feature type="domain" description="GMPS ATP-PPase" evidence="12">
    <location>
        <begin position="203"/>
        <end position="413"/>
    </location>
</feature>
<evidence type="ECO:0000313" key="13">
    <source>
        <dbReference type="EMBL" id="GMR37225.1"/>
    </source>
</evidence>
<dbReference type="InterPro" id="IPR029062">
    <property type="entry name" value="Class_I_gatase-like"/>
</dbReference>
<evidence type="ECO:0000256" key="1">
    <source>
        <dbReference type="ARBA" id="ARBA00005153"/>
    </source>
</evidence>
<feature type="binding site" evidence="11">
    <location>
        <begin position="231"/>
        <end position="237"/>
    </location>
    <ligand>
        <name>ATP</name>
        <dbReference type="ChEBI" id="CHEBI:30616"/>
    </ligand>
</feature>